<organism evidence="1">
    <name type="scientific">Scrofimicrobium appendicitidis</name>
    <dbReference type="NCBI Taxonomy" id="3079930"/>
    <lineage>
        <taxon>Bacteria</taxon>
        <taxon>Bacillati</taxon>
        <taxon>Actinomycetota</taxon>
        <taxon>Actinomycetes</taxon>
        <taxon>Actinomycetales</taxon>
        <taxon>Actinomycetaceae</taxon>
        <taxon>Scrofimicrobium</taxon>
    </lineage>
</organism>
<dbReference type="EMBL" id="CP138335">
    <property type="protein sequence ID" value="XBW08428.1"/>
    <property type="molecule type" value="Genomic_DNA"/>
</dbReference>
<dbReference type="PANTHER" id="PTHR33361">
    <property type="entry name" value="GLR0591 PROTEIN"/>
    <property type="match status" value="1"/>
</dbReference>
<evidence type="ECO:0000313" key="1">
    <source>
        <dbReference type="EMBL" id="XBW08428.1"/>
    </source>
</evidence>
<accession>A0AAU7VAJ1</accession>
<name>A0AAU7VAJ1_9ACTO</name>
<dbReference type="KEGG" id="sapp:SAC06_02410"/>
<dbReference type="RefSeq" id="WP_350258627.1">
    <property type="nucleotide sequence ID" value="NZ_CP138335.1"/>
</dbReference>
<gene>
    <name evidence="1" type="ORF">SAC06_02410</name>
</gene>
<dbReference type="PANTHER" id="PTHR33361:SF2">
    <property type="entry name" value="DUF885 DOMAIN-CONTAINING PROTEIN"/>
    <property type="match status" value="1"/>
</dbReference>
<dbReference type="AlphaFoldDB" id="A0AAU7VAJ1"/>
<sequence>MSKNTDTTQLPQPRPASALDERCDQYIHQYAKLNPLAALDWGIGQSEGKLPDYSPAGLAAEQALGAELLAYVREPRNREQFDSIDRITAAALEDRLGLDQELYEAGEFERTLNNIASPLQEVRDGFDLLPKDTLADWSVITDQSARVGAALSGFRESLGVAAARGEVAARRQVLIAIEQARAAADLADPSSVFSQLRAEGIAAGAPTTDLENATAEAASAYGQLADWLERELLPLAPAADGVGRERYERFSRLFVGATIDLDETYEWGLDQLAQIDAEQRRIAREIFGTDLPAKEALNRLNADPKLTLHGREALREWMQATADQAIKDLNGTEFDIPEPLQRIECMLAPSGNGGIYYTGPSTDFSRPGRMWWSVPAGEDEFHVWQERTTVFHEGVPGHHLQIGLAMTGPSQPNLWRRLACWNSGHGEGWALYAENLMVELGYQTELPDLMGVLDAQRLRATRVVLDIGVHLGKERPDGNGNWDSAFAEEFLASNVAMTDGFRQFELDRYLGWPGQAPSYKVGQRLWEQLRVDYLSQHGTGLTAEAGRRQFHTAALGLGSLPMDTLRDALLGPAN</sequence>
<proteinExistence type="predicted"/>
<reference evidence="1" key="1">
    <citation type="submission" date="2023-11" db="EMBL/GenBank/DDBJ databases">
        <title>Scrofimicrobium hongkongense sp. nov., isolated from a patient with peritonitis.</title>
        <authorList>
            <person name="Lao H.Y."/>
            <person name="Wong A.Y.P."/>
            <person name="Ng T.L."/>
            <person name="Wong R.Y.L."/>
            <person name="Yau M.C.Y."/>
            <person name="Lam J.Y.W."/>
            <person name="Siu G.K.H."/>
        </authorList>
    </citation>
    <scope>NUCLEOTIDE SEQUENCE</scope>
    <source>
        <strain evidence="1">R131</strain>
    </source>
</reference>
<protein>
    <submittedName>
        <fullName evidence="1">DUF885 domain-containing protein</fullName>
    </submittedName>
</protein>
<dbReference type="Pfam" id="PF05960">
    <property type="entry name" value="DUF885"/>
    <property type="match status" value="1"/>
</dbReference>
<dbReference type="InterPro" id="IPR010281">
    <property type="entry name" value="DUF885"/>
</dbReference>